<dbReference type="Gene3D" id="3.40.605.10">
    <property type="entry name" value="Aldehyde Dehydrogenase, Chain A, domain 1"/>
    <property type="match status" value="1"/>
</dbReference>
<evidence type="ECO:0000256" key="1">
    <source>
        <dbReference type="ARBA" id="ARBA00009986"/>
    </source>
</evidence>
<evidence type="ECO:0000256" key="3">
    <source>
        <dbReference type="ARBA" id="ARBA00023027"/>
    </source>
</evidence>
<keyword evidence="3" id="KW-0520">NAD</keyword>
<dbReference type="InterPro" id="IPR015590">
    <property type="entry name" value="Aldehyde_DH_dom"/>
</dbReference>
<dbReference type="Pfam" id="PF00171">
    <property type="entry name" value="Aldedh"/>
    <property type="match status" value="1"/>
</dbReference>
<reference evidence="5" key="1">
    <citation type="submission" date="2018-05" db="EMBL/GenBank/DDBJ databases">
        <authorList>
            <person name="Lanie J.A."/>
            <person name="Ng W.-L."/>
            <person name="Kazmierczak K.M."/>
            <person name="Andrzejewski T.M."/>
            <person name="Davidsen T.M."/>
            <person name="Wayne K.J."/>
            <person name="Tettelin H."/>
            <person name="Glass J.I."/>
            <person name="Rusch D."/>
            <person name="Podicherti R."/>
            <person name="Tsui H.-C.T."/>
            <person name="Winkler M.E."/>
        </authorList>
    </citation>
    <scope>NUCLEOTIDE SEQUENCE</scope>
</reference>
<protein>
    <recommendedName>
        <fullName evidence="4">Aldehyde dehydrogenase domain-containing protein</fullName>
    </recommendedName>
</protein>
<evidence type="ECO:0000259" key="4">
    <source>
        <dbReference type="Pfam" id="PF00171"/>
    </source>
</evidence>
<proteinExistence type="inferred from homology"/>
<dbReference type="PROSITE" id="PS00687">
    <property type="entry name" value="ALDEHYDE_DEHYDR_GLU"/>
    <property type="match status" value="1"/>
</dbReference>
<dbReference type="PANTHER" id="PTHR43720">
    <property type="entry name" value="2-AMINOMUCONIC SEMIALDEHYDE DEHYDROGENASE"/>
    <property type="match status" value="1"/>
</dbReference>
<evidence type="ECO:0000313" key="5">
    <source>
        <dbReference type="EMBL" id="SUZ47716.1"/>
    </source>
</evidence>
<sequence length="478" mass="52334">MANFINGSFCQPKSKQYLDVFEPATGEVYSKVPNSSTDDITTAFQAAKDAFPDWSGLPIKARSQYLNNIADLLESQQSDFAHYESKDTGKPVSLAETVDIPRAIANFRFFAEYGPTFKFDSELNSTLSENKILHAPLGVVGCISPWNLPLYLFTWKIAPAMIAGNTVLAKPSEITPYTAYKLGEICQEANLPDGVLNIIHGQGASVGDALINHNGVKAISFTGGTATGKTIAQRTASSFKKLSLEMGGKNPAIIFSDCDYNKMLETIVRSSFSNQGQICLSSSRILIQSKIFDQFKSDFVQKASDLIVGDPEDRKSNLGAISFKKHFEKILSYIELAQKEGGNILCGGKAVNLNGRCKKGWFIEPTIIEGLNNNCKTNQEEIFGPVVSLIPFEDETDAIQMANESDYGLSATIWTEDKERAARVSNQVEAGVIWVNCWLIRDLRTPFGGMKQSGVGREGGSEALRFFTEPKNICTSNA</sequence>
<evidence type="ECO:0000256" key="2">
    <source>
        <dbReference type="ARBA" id="ARBA00023002"/>
    </source>
</evidence>
<dbReference type="InterPro" id="IPR016163">
    <property type="entry name" value="Ald_DH_C"/>
</dbReference>
<dbReference type="EMBL" id="UINC01000032">
    <property type="protein sequence ID" value="SUZ47716.1"/>
    <property type="molecule type" value="Genomic_DNA"/>
</dbReference>
<dbReference type="SUPFAM" id="SSF53720">
    <property type="entry name" value="ALDH-like"/>
    <property type="match status" value="1"/>
</dbReference>
<organism evidence="5">
    <name type="scientific">marine metagenome</name>
    <dbReference type="NCBI Taxonomy" id="408172"/>
    <lineage>
        <taxon>unclassified sequences</taxon>
        <taxon>metagenomes</taxon>
        <taxon>ecological metagenomes</taxon>
    </lineage>
</organism>
<name>A0A381MZG2_9ZZZZ</name>
<dbReference type="PANTHER" id="PTHR43720:SF2">
    <property type="entry name" value="2-AMINOMUCONIC SEMIALDEHYDE DEHYDROGENASE"/>
    <property type="match status" value="1"/>
</dbReference>
<dbReference type="CDD" id="cd07093">
    <property type="entry name" value="ALDH_F8_HMSADH"/>
    <property type="match status" value="1"/>
</dbReference>
<dbReference type="InterPro" id="IPR016162">
    <property type="entry name" value="Ald_DH_N"/>
</dbReference>
<dbReference type="FunFam" id="3.40.605.10:FF:000007">
    <property type="entry name" value="NAD/NADP-dependent betaine aldehyde dehydrogenase"/>
    <property type="match status" value="1"/>
</dbReference>
<keyword evidence="2" id="KW-0560">Oxidoreductase</keyword>
<accession>A0A381MZG2</accession>
<gene>
    <name evidence="5" type="ORF">METZ01_LOCUS570</name>
</gene>
<dbReference type="InterPro" id="IPR029510">
    <property type="entry name" value="Ald_DH_CS_GLU"/>
</dbReference>
<dbReference type="GO" id="GO:0016620">
    <property type="term" value="F:oxidoreductase activity, acting on the aldehyde or oxo group of donors, NAD or NADP as acceptor"/>
    <property type="evidence" value="ECO:0007669"/>
    <property type="project" value="InterPro"/>
</dbReference>
<dbReference type="FunFam" id="3.40.309.10:FF:000012">
    <property type="entry name" value="Betaine aldehyde dehydrogenase"/>
    <property type="match status" value="1"/>
</dbReference>
<feature type="domain" description="Aldehyde dehydrogenase" evidence="4">
    <location>
        <begin position="12"/>
        <end position="473"/>
    </location>
</feature>
<dbReference type="Gene3D" id="3.40.309.10">
    <property type="entry name" value="Aldehyde Dehydrogenase, Chain A, domain 2"/>
    <property type="match status" value="1"/>
</dbReference>
<dbReference type="InterPro" id="IPR016161">
    <property type="entry name" value="Ald_DH/histidinol_DH"/>
</dbReference>
<comment type="similarity">
    <text evidence="1">Belongs to the aldehyde dehydrogenase family.</text>
</comment>
<dbReference type="AlphaFoldDB" id="A0A381MZG2"/>